<reference evidence="1 3" key="2">
    <citation type="submission" date="2018-11" db="EMBL/GenBank/DDBJ databases">
        <authorList>
            <consortium name="Pathogen Informatics"/>
        </authorList>
    </citation>
    <scope>NUCLEOTIDE SEQUENCE [LARGE SCALE GENOMIC DNA]</scope>
</reference>
<sequence length="136" mass="15261">MTDIVIRKLRSPIKKESPIESVDFCKYGELIKLEKMLSGDVCDMIKVASIRNKQPWEPRMLFEKTLAWDVIDSDGWGSSSVVISTEDTGVIFLSAGLSVPIFEAGTRINQLAIREPFGLFFARTDRGTGIFHSFNT</sequence>
<gene>
    <name evidence="1" type="ORF">ASIM_LOCUS7240</name>
    <name evidence="2" type="ORF">ASIM_LOCUS7277</name>
</gene>
<dbReference type="OrthoDB" id="5845589at2759"/>
<evidence type="ECO:0000313" key="2">
    <source>
        <dbReference type="EMBL" id="VDK28857.1"/>
    </source>
</evidence>
<dbReference type="WBParaSite" id="ASIM_0000747701-mRNA-1">
    <property type="protein sequence ID" value="ASIM_0000747701-mRNA-1"/>
    <property type="gene ID" value="ASIM_0000747701"/>
</dbReference>
<keyword evidence="3" id="KW-1185">Reference proteome</keyword>
<protein>
    <submittedName>
        <fullName evidence="4 5">DUF4915 domain-containing protein</fullName>
    </submittedName>
</protein>
<organism evidence="5">
    <name type="scientific">Anisakis simplex</name>
    <name type="common">Herring worm</name>
    <dbReference type="NCBI Taxonomy" id="6269"/>
    <lineage>
        <taxon>Eukaryota</taxon>
        <taxon>Metazoa</taxon>
        <taxon>Ecdysozoa</taxon>
        <taxon>Nematoda</taxon>
        <taxon>Chromadorea</taxon>
        <taxon>Rhabditida</taxon>
        <taxon>Spirurina</taxon>
        <taxon>Ascaridomorpha</taxon>
        <taxon>Ascaridoidea</taxon>
        <taxon>Anisakidae</taxon>
        <taxon>Anisakis</taxon>
        <taxon>Anisakis simplex complex</taxon>
    </lineage>
</organism>
<dbReference type="EMBL" id="UYRR01017152">
    <property type="protein sequence ID" value="VDK28794.1"/>
    <property type="molecule type" value="Genomic_DNA"/>
</dbReference>
<accession>A0A0M3JIP3</accession>
<name>A0A0M3JIP3_ANISI</name>
<evidence type="ECO:0000313" key="3">
    <source>
        <dbReference type="Proteomes" id="UP000267096"/>
    </source>
</evidence>
<dbReference type="WBParaSite" id="ASIM_0000750901-mRNA-1">
    <property type="protein sequence ID" value="ASIM_0000750901-mRNA-1"/>
    <property type="gene ID" value="ASIM_0000750901"/>
</dbReference>
<dbReference type="EMBL" id="UYRR01017295">
    <property type="protein sequence ID" value="VDK28857.1"/>
    <property type="molecule type" value="Genomic_DNA"/>
</dbReference>
<reference evidence="4 5" key="1">
    <citation type="submission" date="2017-02" db="UniProtKB">
        <authorList>
            <consortium name="WormBaseParasite"/>
        </authorList>
    </citation>
    <scope>IDENTIFICATION</scope>
</reference>
<proteinExistence type="predicted"/>
<dbReference type="AlphaFoldDB" id="A0A0M3JIP3"/>
<evidence type="ECO:0000313" key="1">
    <source>
        <dbReference type="EMBL" id="VDK28794.1"/>
    </source>
</evidence>
<evidence type="ECO:0000313" key="4">
    <source>
        <dbReference type="WBParaSite" id="ASIM_0000747701-mRNA-1"/>
    </source>
</evidence>
<evidence type="ECO:0000313" key="5">
    <source>
        <dbReference type="WBParaSite" id="ASIM_0000750901-mRNA-1"/>
    </source>
</evidence>
<dbReference type="Proteomes" id="UP000267096">
    <property type="component" value="Unassembled WGS sequence"/>
</dbReference>